<accession>A0A8D8W8D5</accession>
<dbReference type="EMBL" id="HBUF01164078">
    <property type="protein sequence ID" value="CAG6650824.1"/>
    <property type="molecule type" value="Transcribed_RNA"/>
</dbReference>
<reference evidence="2" key="1">
    <citation type="submission" date="2021-05" db="EMBL/GenBank/DDBJ databases">
        <authorList>
            <person name="Alioto T."/>
            <person name="Alioto T."/>
            <person name="Gomez Garrido J."/>
        </authorList>
    </citation>
    <scope>NUCLEOTIDE SEQUENCE</scope>
</reference>
<dbReference type="EMBL" id="HBUF01164079">
    <property type="protein sequence ID" value="CAG6650826.1"/>
    <property type="molecule type" value="Transcribed_RNA"/>
</dbReference>
<organism evidence="2">
    <name type="scientific">Cacopsylla melanoneura</name>
    <dbReference type="NCBI Taxonomy" id="428564"/>
    <lineage>
        <taxon>Eukaryota</taxon>
        <taxon>Metazoa</taxon>
        <taxon>Ecdysozoa</taxon>
        <taxon>Arthropoda</taxon>
        <taxon>Hexapoda</taxon>
        <taxon>Insecta</taxon>
        <taxon>Pterygota</taxon>
        <taxon>Neoptera</taxon>
        <taxon>Paraneoptera</taxon>
        <taxon>Hemiptera</taxon>
        <taxon>Sternorrhyncha</taxon>
        <taxon>Psylloidea</taxon>
        <taxon>Psyllidae</taxon>
        <taxon>Psyllinae</taxon>
        <taxon>Cacopsylla</taxon>
    </lineage>
</organism>
<evidence type="ECO:0000313" key="2">
    <source>
        <dbReference type="EMBL" id="CAG6650822.1"/>
    </source>
</evidence>
<proteinExistence type="predicted"/>
<evidence type="ECO:0000256" key="1">
    <source>
        <dbReference type="SAM" id="Phobius"/>
    </source>
</evidence>
<dbReference type="EMBL" id="HBUF01346190">
    <property type="protein sequence ID" value="CAG6709567.1"/>
    <property type="molecule type" value="Transcribed_RNA"/>
</dbReference>
<protein>
    <submittedName>
        <fullName evidence="2">Uncharacterized protein</fullName>
    </submittedName>
</protein>
<dbReference type="AlphaFoldDB" id="A0A8D8W8D5"/>
<keyword evidence="1" id="KW-1133">Transmembrane helix</keyword>
<dbReference type="EMBL" id="HBUF01346189">
    <property type="protein sequence ID" value="CAG6709565.1"/>
    <property type="molecule type" value="Transcribed_RNA"/>
</dbReference>
<dbReference type="EMBL" id="HBUF01346191">
    <property type="protein sequence ID" value="CAG6709569.1"/>
    <property type="molecule type" value="Transcribed_RNA"/>
</dbReference>
<keyword evidence="1" id="KW-0812">Transmembrane</keyword>
<sequence>MYKSTTNLFGNKMIEAGSPVCTNEHQQPLQYQRTIPAISTITMKRQKSLRQLSEVMLWKQKTLRSLLKRIRLLVVAVAVVMRLMRLIGLIRLIRGMCMRLSRRC</sequence>
<dbReference type="EMBL" id="HBUF01164077">
    <property type="protein sequence ID" value="CAG6650822.1"/>
    <property type="molecule type" value="Transcribed_RNA"/>
</dbReference>
<feature type="transmembrane region" description="Helical" evidence="1">
    <location>
        <begin position="70"/>
        <end position="93"/>
    </location>
</feature>
<keyword evidence="1" id="KW-0472">Membrane</keyword>
<name>A0A8D8W8D5_9HEMI</name>